<reference evidence="2" key="1">
    <citation type="submission" date="2022-10" db="EMBL/GenBank/DDBJ databases">
        <title>The WGS of Solirubrobacter ginsenosidimutans DSM 21036.</title>
        <authorList>
            <person name="Jiang Z."/>
        </authorList>
    </citation>
    <scope>NUCLEOTIDE SEQUENCE</scope>
    <source>
        <strain evidence="2">DSM 21036</strain>
    </source>
</reference>
<dbReference type="SUPFAM" id="SSF53474">
    <property type="entry name" value="alpha/beta-Hydrolases"/>
    <property type="match status" value="1"/>
</dbReference>
<organism evidence="2 3">
    <name type="scientific">Solirubrobacter ginsenosidimutans</name>
    <dbReference type="NCBI Taxonomy" id="490573"/>
    <lineage>
        <taxon>Bacteria</taxon>
        <taxon>Bacillati</taxon>
        <taxon>Actinomycetota</taxon>
        <taxon>Thermoleophilia</taxon>
        <taxon>Solirubrobacterales</taxon>
        <taxon>Solirubrobacteraceae</taxon>
        <taxon>Solirubrobacter</taxon>
    </lineage>
</organism>
<dbReference type="AlphaFoldDB" id="A0A9X3MNJ0"/>
<proteinExistence type="predicted"/>
<dbReference type="RefSeq" id="WP_270038181.1">
    <property type="nucleotide sequence ID" value="NZ_JAPDOD010000002.1"/>
</dbReference>
<comment type="caution">
    <text evidence="2">The sequence shown here is derived from an EMBL/GenBank/DDBJ whole genome shotgun (WGS) entry which is preliminary data.</text>
</comment>
<evidence type="ECO:0000313" key="2">
    <source>
        <dbReference type="EMBL" id="MDA0159462.1"/>
    </source>
</evidence>
<feature type="domain" description="GPI inositol-deacylase PGAP1-like alpha/beta" evidence="1">
    <location>
        <begin position="190"/>
        <end position="240"/>
    </location>
</feature>
<sequence length="371" mass="39270">MTQAQVEARALSRLAAQELSELPRGIGDIHGAIADRVFGALGPSAAPVRVMHRAVTRGVYESVRGGLWLGAHAAGAAARTRVGETPLSDTPRGAMALAALNGLYGDRLAAEGSPLAIPMQARRIGATVTPHLVVFLHGLGETEYAWGSPNYGDLLADATPVFIRFNTGRHISDNGAALAALLDDLVAEWPVEVERITIIGHSMGGLIARSACHRGGAWTAHVRHVISLGTPHLGAPLEQAVHAMSAALHLAPETRPFSRFLRRRSAGIRDLRRGSLVDEDWRGQDPDALRAKALSEVPLLDGATHCFVAATVTRSEAHPVGRLVGDLLVLSGSASGRSRLTFDDGLTLGGTHHLALLNHPAVAEQLRMWLG</sequence>
<evidence type="ECO:0000313" key="3">
    <source>
        <dbReference type="Proteomes" id="UP001149140"/>
    </source>
</evidence>
<keyword evidence="3" id="KW-1185">Reference proteome</keyword>
<keyword evidence="2" id="KW-0378">Hydrolase</keyword>
<accession>A0A9X3MNJ0</accession>
<dbReference type="Gene3D" id="3.40.50.1820">
    <property type="entry name" value="alpha/beta hydrolase"/>
    <property type="match status" value="1"/>
</dbReference>
<dbReference type="GO" id="GO:0016788">
    <property type="term" value="F:hydrolase activity, acting on ester bonds"/>
    <property type="evidence" value="ECO:0007669"/>
    <property type="project" value="InterPro"/>
</dbReference>
<dbReference type="InterPro" id="IPR012908">
    <property type="entry name" value="PGAP1-ab_dom-like"/>
</dbReference>
<dbReference type="InterPro" id="IPR029058">
    <property type="entry name" value="AB_hydrolase_fold"/>
</dbReference>
<name>A0A9X3MNJ0_9ACTN</name>
<evidence type="ECO:0000259" key="1">
    <source>
        <dbReference type="Pfam" id="PF07819"/>
    </source>
</evidence>
<dbReference type="EMBL" id="JAPDOD010000002">
    <property type="protein sequence ID" value="MDA0159462.1"/>
    <property type="molecule type" value="Genomic_DNA"/>
</dbReference>
<dbReference type="Proteomes" id="UP001149140">
    <property type="component" value="Unassembled WGS sequence"/>
</dbReference>
<protein>
    <submittedName>
        <fullName evidence="2">Alpha/beta fold hydrolase</fullName>
    </submittedName>
</protein>
<dbReference type="Pfam" id="PF07819">
    <property type="entry name" value="PGAP1"/>
    <property type="match status" value="1"/>
</dbReference>
<gene>
    <name evidence="2" type="ORF">OM076_04230</name>
</gene>